<evidence type="ECO:0000313" key="3">
    <source>
        <dbReference type="Proteomes" id="UP001465668"/>
    </source>
</evidence>
<proteinExistence type="predicted"/>
<evidence type="ECO:0000313" key="2">
    <source>
        <dbReference type="EMBL" id="KAK9783843.1"/>
    </source>
</evidence>
<feature type="compositionally biased region" description="Acidic residues" evidence="1">
    <location>
        <begin position="105"/>
        <end position="114"/>
    </location>
</feature>
<feature type="compositionally biased region" description="Basic residues" evidence="1">
    <location>
        <begin position="134"/>
        <end position="144"/>
    </location>
</feature>
<dbReference type="Proteomes" id="UP001465668">
    <property type="component" value="Unassembled WGS sequence"/>
</dbReference>
<keyword evidence="3" id="KW-1185">Reference proteome</keyword>
<evidence type="ECO:0000256" key="1">
    <source>
        <dbReference type="SAM" id="MobiDB-lite"/>
    </source>
</evidence>
<protein>
    <submittedName>
        <fullName evidence="2">Uncharacterized protein</fullName>
    </submittedName>
</protein>
<organism evidence="2 3">
    <name type="scientific">Seiridium cardinale</name>
    <dbReference type="NCBI Taxonomy" id="138064"/>
    <lineage>
        <taxon>Eukaryota</taxon>
        <taxon>Fungi</taxon>
        <taxon>Dikarya</taxon>
        <taxon>Ascomycota</taxon>
        <taxon>Pezizomycotina</taxon>
        <taxon>Sordariomycetes</taxon>
        <taxon>Xylariomycetidae</taxon>
        <taxon>Amphisphaeriales</taxon>
        <taxon>Sporocadaceae</taxon>
        <taxon>Seiridium</taxon>
    </lineage>
</organism>
<name>A0ABR2Y9E7_9PEZI</name>
<sequence length="144" mass="16105">MSGHIVLHDFLEEKDPDTDTRRVQRWMLHSLDTESVKGTQILYGTRSANGRWNVVVVFTTAAVAQHAASVLNNKLRHGRKGQVIPVTYVGDPNANHMAELWEGYEEYEEEEPVVEQEGSASSSQAPVIADGHYHGSHKSGKNRR</sequence>
<accession>A0ABR2Y9E7</accession>
<feature type="region of interest" description="Disordered" evidence="1">
    <location>
        <begin position="105"/>
        <end position="144"/>
    </location>
</feature>
<comment type="caution">
    <text evidence="2">The sequence shown here is derived from an EMBL/GenBank/DDBJ whole genome shotgun (WGS) entry which is preliminary data.</text>
</comment>
<gene>
    <name evidence="2" type="ORF">SCAR479_00402</name>
</gene>
<reference evidence="2 3" key="1">
    <citation type="submission" date="2024-02" db="EMBL/GenBank/DDBJ databases">
        <title>First draft genome assembly of two strains of Seiridium cardinale.</title>
        <authorList>
            <person name="Emiliani G."/>
            <person name="Scali E."/>
        </authorList>
    </citation>
    <scope>NUCLEOTIDE SEQUENCE [LARGE SCALE GENOMIC DNA]</scope>
    <source>
        <strain evidence="2 3">BM-138-000479</strain>
    </source>
</reference>
<dbReference type="EMBL" id="JARVKM010000001">
    <property type="protein sequence ID" value="KAK9783843.1"/>
    <property type="molecule type" value="Genomic_DNA"/>
</dbReference>